<evidence type="ECO:0000256" key="1">
    <source>
        <dbReference type="SAM" id="Phobius"/>
    </source>
</evidence>
<dbReference type="Pfam" id="PF12670">
    <property type="entry name" value="DUF3792"/>
    <property type="match status" value="1"/>
</dbReference>
<keyword evidence="1" id="KW-1133">Transmembrane helix</keyword>
<name>A0AB39HHU7_9BACI</name>
<dbReference type="InterPro" id="IPR023804">
    <property type="entry name" value="DUF3792_TM"/>
</dbReference>
<accession>A0AB39HHU7</accession>
<feature type="transmembrane region" description="Helical" evidence="1">
    <location>
        <begin position="7"/>
        <end position="34"/>
    </location>
</feature>
<dbReference type="AlphaFoldDB" id="A0AB39HHU7"/>
<sequence>MKKDQLLAVCYGWVVMMGLMISFSIILALFLMYTSLNESMLSWLTLSLGIITLFIGGLIAGVKSKEKGWLIGLMVGCGFTLIIFIIQFIGWKEAFSIQQASHHLGYILSAIIGSIIGVNTIKQ</sequence>
<keyword evidence="1" id="KW-0812">Transmembrane</keyword>
<dbReference type="NCBIfam" id="TIGR04086">
    <property type="entry name" value="TIGR04086_membr"/>
    <property type="match status" value="1"/>
</dbReference>
<dbReference type="EMBL" id="CP162599">
    <property type="protein sequence ID" value="XDK31457.1"/>
    <property type="molecule type" value="Genomic_DNA"/>
</dbReference>
<feature type="transmembrane region" description="Helical" evidence="1">
    <location>
        <begin position="69"/>
        <end position="91"/>
    </location>
</feature>
<evidence type="ECO:0000313" key="2">
    <source>
        <dbReference type="EMBL" id="XDK31457.1"/>
    </source>
</evidence>
<reference evidence="2" key="1">
    <citation type="submission" date="2024-07" db="EMBL/GenBank/DDBJ databases">
        <title>Halotolerant mesophilic bacterium Ornithinibacillus sp. 4-3, sp. nov., isolated from soil.</title>
        <authorList>
            <person name="Sidarenka A.V."/>
            <person name="Guliayeva D.E."/>
            <person name="Leanovich S.I."/>
            <person name="Hileuskaya K.S."/>
            <person name="Akhremchuk A.E."/>
            <person name="Sikolenko M.A."/>
            <person name="Valentovich L.N."/>
        </authorList>
    </citation>
    <scope>NUCLEOTIDE SEQUENCE</scope>
    <source>
        <strain evidence="2">4-3</strain>
    </source>
</reference>
<keyword evidence="1" id="KW-0472">Membrane</keyword>
<feature type="transmembrane region" description="Helical" evidence="1">
    <location>
        <begin position="103"/>
        <end position="121"/>
    </location>
</feature>
<protein>
    <submittedName>
        <fullName evidence="2">TIGR04086 family membrane protein</fullName>
    </submittedName>
</protein>
<proteinExistence type="predicted"/>
<feature type="transmembrane region" description="Helical" evidence="1">
    <location>
        <begin position="40"/>
        <end position="62"/>
    </location>
</feature>
<gene>
    <name evidence="2" type="ORF">AB4Y30_10495</name>
</gene>
<dbReference type="RefSeq" id="WP_368652184.1">
    <property type="nucleotide sequence ID" value="NZ_CP162599.1"/>
</dbReference>
<organism evidence="2">
    <name type="scientific">Ornithinibacillus sp. 4-3</name>
    <dbReference type="NCBI Taxonomy" id="3231488"/>
    <lineage>
        <taxon>Bacteria</taxon>
        <taxon>Bacillati</taxon>
        <taxon>Bacillota</taxon>
        <taxon>Bacilli</taxon>
        <taxon>Bacillales</taxon>
        <taxon>Bacillaceae</taxon>
        <taxon>Ornithinibacillus</taxon>
    </lineage>
</organism>